<evidence type="ECO:0000256" key="1">
    <source>
        <dbReference type="SAM" id="Phobius"/>
    </source>
</evidence>
<reference evidence="2" key="1">
    <citation type="journal article" date="2022" name="IScience">
        <title>Evolution of zygomycete secretomes and the origins of terrestrial fungal ecologies.</title>
        <authorList>
            <person name="Chang Y."/>
            <person name="Wang Y."/>
            <person name="Mondo S."/>
            <person name="Ahrendt S."/>
            <person name="Andreopoulos W."/>
            <person name="Barry K."/>
            <person name="Beard J."/>
            <person name="Benny G.L."/>
            <person name="Blankenship S."/>
            <person name="Bonito G."/>
            <person name="Cuomo C."/>
            <person name="Desiro A."/>
            <person name="Gervers K.A."/>
            <person name="Hundley H."/>
            <person name="Kuo A."/>
            <person name="LaButti K."/>
            <person name="Lang B.F."/>
            <person name="Lipzen A."/>
            <person name="O'Donnell K."/>
            <person name="Pangilinan J."/>
            <person name="Reynolds N."/>
            <person name="Sandor L."/>
            <person name="Smith M.E."/>
            <person name="Tsang A."/>
            <person name="Grigoriev I.V."/>
            <person name="Stajich J.E."/>
            <person name="Spatafora J.W."/>
        </authorList>
    </citation>
    <scope>NUCLEOTIDE SEQUENCE</scope>
    <source>
        <strain evidence="2">RSA 2281</strain>
    </source>
</reference>
<keyword evidence="1" id="KW-1133">Transmembrane helix</keyword>
<keyword evidence="3" id="KW-1185">Reference proteome</keyword>
<feature type="transmembrane region" description="Helical" evidence="1">
    <location>
        <begin position="169"/>
        <end position="192"/>
    </location>
</feature>
<sequence length="263" mass="31258">MNKNFPITYPQQKSMEQDNLNRKDIVHVEVVDYTSLNEKEWITDTIIRFHQVYLMQTMQLHRIYMINFIQAESNSQFCKHATRVIGACPFLFFYFKKHTFNHWAIVHNRKTIYCLIRNKSLSVYDKVFMIHPLVKTIVSYSLFGDLFVYRCCLLRVFSFVWYSDTEVSLLALVYLLSLFCFYSSSSAYLVFVHDITAQYLSRVVCLVDDKQLSFWCLCSFFSLSWKEVLYCFLRIPISFSLFVPKVNCSMWGIVMPKNGPYRS</sequence>
<keyword evidence="1" id="KW-0812">Transmembrane</keyword>
<comment type="caution">
    <text evidence="2">The sequence shown here is derived from an EMBL/GenBank/DDBJ whole genome shotgun (WGS) entry which is preliminary data.</text>
</comment>
<proteinExistence type="predicted"/>
<keyword evidence="1" id="KW-0472">Membrane</keyword>
<name>A0AAD5PH23_9FUNG</name>
<dbReference type="EMBL" id="JAIXMP010000007">
    <property type="protein sequence ID" value="KAI9270720.1"/>
    <property type="molecule type" value="Genomic_DNA"/>
</dbReference>
<dbReference type="Proteomes" id="UP001209540">
    <property type="component" value="Unassembled WGS sequence"/>
</dbReference>
<evidence type="ECO:0000313" key="3">
    <source>
        <dbReference type="Proteomes" id="UP001209540"/>
    </source>
</evidence>
<protein>
    <submittedName>
        <fullName evidence="2">Uncharacterized protein</fullName>
    </submittedName>
</protein>
<reference evidence="2" key="2">
    <citation type="submission" date="2023-02" db="EMBL/GenBank/DDBJ databases">
        <authorList>
            <consortium name="DOE Joint Genome Institute"/>
            <person name="Mondo S.J."/>
            <person name="Chang Y."/>
            <person name="Wang Y."/>
            <person name="Ahrendt S."/>
            <person name="Andreopoulos W."/>
            <person name="Barry K."/>
            <person name="Beard J."/>
            <person name="Benny G.L."/>
            <person name="Blankenship S."/>
            <person name="Bonito G."/>
            <person name="Cuomo C."/>
            <person name="Desiro A."/>
            <person name="Gervers K.A."/>
            <person name="Hundley H."/>
            <person name="Kuo A."/>
            <person name="LaButti K."/>
            <person name="Lang B.F."/>
            <person name="Lipzen A."/>
            <person name="O'Donnell K."/>
            <person name="Pangilinan J."/>
            <person name="Reynolds N."/>
            <person name="Sandor L."/>
            <person name="Smith M.W."/>
            <person name="Tsang A."/>
            <person name="Grigoriev I.V."/>
            <person name="Stajich J.E."/>
            <person name="Spatafora J.W."/>
        </authorList>
    </citation>
    <scope>NUCLEOTIDE SEQUENCE</scope>
    <source>
        <strain evidence="2">RSA 2281</strain>
    </source>
</reference>
<organism evidence="2 3">
    <name type="scientific">Phascolomyces articulosus</name>
    <dbReference type="NCBI Taxonomy" id="60185"/>
    <lineage>
        <taxon>Eukaryota</taxon>
        <taxon>Fungi</taxon>
        <taxon>Fungi incertae sedis</taxon>
        <taxon>Mucoromycota</taxon>
        <taxon>Mucoromycotina</taxon>
        <taxon>Mucoromycetes</taxon>
        <taxon>Mucorales</taxon>
        <taxon>Lichtheimiaceae</taxon>
        <taxon>Phascolomyces</taxon>
    </lineage>
</organism>
<accession>A0AAD5PH23</accession>
<evidence type="ECO:0000313" key="2">
    <source>
        <dbReference type="EMBL" id="KAI9270720.1"/>
    </source>
</evidence>
<gene>
    <name evidence="2" type="ORF">BDA99DRAFT_534830</name>
</gene>
<dbReference type="AlphaFoldDB" id="A0AAD5PH23"/>
<feature type="transmembrane region" description="Helical" evidence="1">
    <location>
        <begin position="137"/>
        <end position="157"/>
    </location>
</feature>